<dbReference type="InterPro" id="IPR043504">
    <property type="entry name" value="Peptidase_S1_PA_chymotrypsin"/>
</dbReference>
<dbReference type="CDD" id="cd00190">
    <property type="entry name" value="Tryp_SPc"/>
    <property type="match status" value="1"/>
</dbReference>
<dbReference type="SMART" id="SM00020">
    <property type="entry name" value="Tryp_SPc"/>
    <property type="match status" value="1"/>
</dbReference>
<keyword evidence="6" id="KW-1185">Reference proteome</keyword>
<accession>A0A9P0M515</accession>
<dbReference type="GO" id="GO:0004252">
    <property type="term" value="F:serine-type endopeptidase activity"/>
    <property type="evidence" value="ECO:0007669"/>
    <property type="project" value="InterPro"/>
</dbReference>
<evidence type="ECO:0000259" key="4">
    <source>
        <dbReference type="PROSITE" id="PS50240"/>
    </source>
</evidence>
<keyword evidence="1" id="KW-1015">Disulfide bond</keyword>
<organism evidence="5 6">
    <name type="scientific">Acanthoscelides obtectus</name>
    <name type="common">Bean weevil</name>
    <name type="synonym">Bruchus obtectus</name>
    <dbReference type="NCBI Taxonomy" id="200917"/>
    <lineage>
        <taxon>Eukaryota</taxon>
        <taxon>Metazoa</taxon>
        <taxon>Ecdysozoa</taxon>
        <taxon>Arthropoda</taxon>
        <taxon>Hexapoda</taxon>
        <taxon>Insecta</taxon>
        <taxon>Pterygota</taxon>
        <taxon>Neoptera</taxon>
        <taxon>Endopterygota</taxon>
        <taxon>Coleoptera</taxon>
        <taxon>Polyphaga</taxon>
        <taxon>Cucujiformia</taxon>
        <taxon>Chrysomeloidea</taxon>
        <taxon>Chrysomelidae</taxon>
        <taxon>Bruchinae</taxon>
        <taxon>Bruchini</taxon>
        <taxon>Acanthoscelides</taxon>
    </lineage>
</organism>
<name>A0A9P0M515_ACAOB</name>
<dbReference type="InterPro" id="IPR001314">
    <property type="entry name" value="Peptidase_S1A"/>
</dbReference>
<dbReference type="InterPro" id="IPR051487">
    <property type="entry name" value="Ser/Thr_Proteases_Immune/Dev"/>
</dbReference>
<gene>
    <name evidence="5" type="ORF">ACAOBT_LOCUS30754</name>
</gene>
<proteinExistence type="inferred from homology"/>
<evidence type="ECO:0000313" key="6">
    <source>
        <dbReference type="Proteomes" id="UP001152888"/>
    </source>
</evidence>
<dbReference type="Proteomes" id="UP001152888">
    <property type="component" value="Unassembled WGS sequence"/>
</dbReference>
<feature type="domain" description="Peptidase S1" evidence="4">
    <location>
        <begin position="127"/>
        <end position="378"/>
    </location>
</feature>
<keyword evidence="3" id="KW-0732">Signal</keyword>
<dbReference type="OrthoDB" id="6261922at2759"/>
<dbReference type="GO" id="GO:0006508">
    <property type="term" value="P:proteolysis"/>
    <property type="evidence" value="ECO:0007669"/>
    <property type="project" value="InterPro"/>
</dbReference>
<dbReference type="InterPro" id="IPR001254">
    <property type="entry name" value="Trypsin_dom"/>
</dbReference>
<feature type="signal peptide" evidence="3">
    <location>
        <begin position="1"/>
        <end position="17"/>
    </location>
</feature>
<dbReference type="AlphaFoldDB" id="A0A9P0M515"/>
<evidence type="ECO:0000256" key="3">
    <source>
        <dbReference type="SAM" id="SignalP"/>
    </source>
</evidence>
<comment type="caution">
    <text evidence="5">The sequence shown here is derived from an EMBL/GenBank/DDBJ whole genome shotgun (WGS) entry which is preliminary data.</text>
</comment>
<dbReference type="EMBL" id="CAKOFQ010007871">
    <property type="protein sequence ID" value="CAH2009294.1"/>
    <property type="molecule type" value="Genomic_DNA"/>
</dbReference>
<comment type="similarity">
    <text evidence="2">Belongs to the peptidase S1 family. CLIP subfamily.</text>
</comment>
<dbReference type="Gene3D" id="2.40.10.10">
    <property type="entry name" value="Trypsin-like serine proteases"/>
    <property type="match status" value="2"/>
</dbReference>
<dbReference type="Pfam" id="PF00089">
    <property type="entry name" value="Trypsin"/>
    <property type="match status" value="1"/>
</dbReference>
<dbReference type="PROSITE" id="PS50240">
    <property type="entry name" value="TRYPSIN_DOM"/>
    <property type="match status" value="1"/>
</dbReference>
<dbReference type="InterPro" id="IPR009003">
    <property type="entry name" value="Peptidase_S1_PA"/>
</dbReference>
<evidence type="ECO:0000256" key="2">
    <source>
        <dbReference type="ARBA" id="ARBA00024195"/>
    </source>
</evidence>
<reference evidence="5" key="1">
    <citation type="submission" date="2022-03" db="EMBL/GenBank/DDBJ databases">
        <authorList>
            <person name="Sayadi A."/>
        </authorList>
    </citation>
    <scope>NUCLEOTIDE SEQUENCE</scope>
</reference>
<feature type="chain" id="PRO_5040226735" description="Peptidase S1 domain-containing protein" evidence="3">
    <location>
        <begin position="18"/>
        <end position="399"/>
    </location>
</feature>
<protein>
    <recommendedName>
        <fullName evidence="4">Peptidase S1 domain-containing protein</fullName>
    </recommendedName>
</protein>
<dbReference type="PRINTS" id="PR00722">
    <property type="entry name" value="CHYMOTRYPSIN"/>
</dbReference>
<sequence length="399" mass="44730">MLRLMFSLVTVIVCCEGQSSVKTCKCNDNSDSSDICFCVRSYQCASGQVVTDGRGIINIRADSFSARRCQGPTSDEELFCCKTNGTQPRSPDIIDFITTQVPPLPTVKPNKKPISCGVQKTRIQARVLTDDITPIDGEFPWIAAIYRSDYEGDEFRYRCAGSLVHPRVVLTVNHYFRSFDHTHFKVILNGKIELPTVGKRIEDERNVQEIVHHPKYYSGGLYNNAALLILDKPYVLTGAINKVCLPPKNANLENRTCSLAGWGRGSEVDGHTVLKKVDLPVIPHTECQSRLRESPYLSKEFVLDDSQMCAGGEEGKDACDGDGGAPLVCFVPSEDMYFQVQVKILYMPGIVCCLFQFYGGDIYLRNVRQNMWELYLLERNVANRVCLECTLMSQHLDHG</sequence>
<dbReference type="SUPFAM" id="SSF50494">
    <property type="entry name" value="Trypsin-like serine proteases"/>
    <property type="match status" value="1"/>
</dbReference>
<evidence type="ECO:0000256" key="1">
    <source>
        <dbReference type="ARBA" id="ARBA00023157"/>
    </source>
</evidence>
<evidence type="ECO:0000313" key="5">
    <source>
        <dbReference type="EMBL" id="CAH2009294.1"/>
    </source>
</evidence>
<dbReference type="PANTHER" id="PTHR24256">
    <property type="entry name" value="TRYPTASE-RELATED"/>
    <property type="match status" value="1"/>
</dbReference>